<dbReference type="AlphaFoldDB" id="A0A0E0EE70"/>
<keyword evidence="1" id="KW-0472">Membrane</keyword>
<sequence length="64" mass="7389">MGRHERHSTELWLTRLSDMHICRQRDKRKMNTEGSKLLLGFRVLVSAAAAAATFSRLLRRFGFG</sequence>
<evidence type="ECO:0000313" key="3">
    <source>
        <dbReference type="Proteomes" id="UP000008021"/>
    </source>
</evidence>
<dbReference type="HOGENOM" id="CLU_2871496_0_0_1"/>
<proteinExistence type="predicted"/>
<reference evidence="2" key="2">
    <citation type="submission" date="2018-05" db="EMBL/GenBank/DDBJ databases">
        <title>OmerRS3 (Oryza meridionalis Reference Sequence Version 3).</title>
        <authorList>
            <person name="Zhang J."/>
            <person name="Kudrna D."/>
            <person name="Lee S."/>
            <person name="Talag J."/>
            <person name="Welchert J."/>
            <person name="Wing R.A."/>
        </authorList>
    </citation>
    <scope>NUCLEOTIDE SEQUENCE [LARGE SCALE GENOMIC DNA]</scope>
    <source>
        <strain evidence="2">cv. OR44</strain>
    </source>
</reference>
<name>A0A0E0EE70_9ORYZ</name>
<feature type="transmembrane region" description="Helical" evidence="1">
    <location>
        <begin position="37"/>
        <end position="58"/>
    </location>
</feature>
<keyword evidence="1" id="KW-1133">Transmembrane helix</keyword>
<dbReference type="Proteomes" id="UP000008021">
    <property type="component" value="Chromosome 7"/>
</dbReference>
<keyword evidence="3" id="KW-1185">Reference proteome</keyword>
<evidence type="ECO:0000313" key="2">
    <source>
        <dbReference type="EnsemblPlants" id="OMERI07G18170.3"/>
    </source>
</evidence>
<reference evidence="2" key="1">
    <citation type="submission" date="2015-04" db="UniProtKB">
        <authorList>
            <consortium name="EnsemblPlants"/>
        </authorList>
    </citation>
    <scope>IDENTIFICATION</scope>
</reference>
<accession>A0A0E0EE70</accession>
<organism evidence="2">
    <name type="scientific">Oryza meridionalis</name>
    <dbReference type="NCBI Taxonomy" id="40149"/>
    <lineage>
        <taxon>Eukaryota</taxon>
        <taxon>Viridiplantae</taxon>
        <taxon>Streptophyta</taxon>
        <taxon>Embryophyta</taxon>
        <taxon>Tracheophyta</taxon>
        <taxon>Spermatophyta</taxon>
        <taxon>Magnoliopsida</taxon>
        <taxon>Liliopsida</taxon>
        <taxon>Poales</taxon>
        <taxon>Poaceae</taxon>
        <taxon>BOP clade</taxon>
        <taxon>Oryzoideae</taxon>
        <taxon>Oryzeae</taxon>
        <taxon>Oryzinae</taxon>
        <taxon>Oryza</taxon>
    </lineage>
</organism>
<keyword evidence="1" id="KW-0812">Transmembrane</keyword>
<protein>
    <submittedName>
        <fullName evidence="2">Uncharacterized protein</fullName>
    </submittedName>
</protein>
<evidence type="ECO:0000256" key="1">
    <source>
        <dbReference type="SAM" id="Phobius"/>
    </source>
</evidence>
<dbReference type="Gramene" id="OMERI07G18170.3">
    <property type="protein sequence ID" value="OMERI07G18170.3"/>
    <property type="gene ID" value="OMERI07G18170"/>
</dbReference>
<dbReference type="EnsemblPlants" id="OMERI07G18170.3">
    <property type="protein sequence ID" value="OMERI07G18170.3"/>
    <property type="gene ID" value="OMERI07G18170"/>
</dbReference>